<reference evidence="1 2" key="2">
    <citation type="journal article" date="2012" name="BMC Genomics">
        <title>The genome of Pelobacter carbinolicus reveals surprising metabolic capabilities and physiological features.</title>
        <authorList>
            <person name="Aklujkar M."/>
            <person name="Haveman S.A."/>
            <person name="Didonato R.Jr."/>
            <person name="Chertkov O."/>
            <person name="Han C.S."/>
            <person name="Land M.L."/>
            <person name="Brown P."/>
            <person name="Lovley D.R."/>
        </authorList>
    </citation>
    <scope>NUCLEOTIDE SEQUENCE [LARGE SCALE GENOMIC DNA]</scope>
    <source>
        <strain evidence="2">DSM 2380 / NBRC 103641 / GraBd1</strain>
    </source>
</reference>
<dbReference type="HOGENOM" id="CLU_2992633_0_0_7"/>
<dbReference type="AlphaFoldDB" id="Q0C6V0"/>
<dbReference type="Proteomes" id="UP000002534">
    <property type="component" value="Chromosome"/>
</dbReference>
<protein>
    <submittedName>
        <fullName evidence="1">Uncharacterized protein</fullName>
    </submittedName>
</protein>
<evidence type="ECO:0000313" key="1">
    <source>
        <dbReference type="EMBL" id="ABI81837.1"/>
    </source>
</evidence>
<accession>Q0C6V0</accession>
<gene>
    <name evidence="1" type="ordered locus">Pcar_3217</name>
</gene>
<proteinExistence type="predicted"/>
<reference evidence="2" key="1">
    <citation type="submission" date="2005-10" db="EMBL/GenBank/DDBJ databases">
        <title>Complete sequence of Pelobacter carbinolicus DSM 2380.</title>
        <authorList>
            <person name="Copeland A."/>
            <person name="Lucas S."/>
            <person name="Lapidus A."/>
            <person name="Barry K."/>
            <person name="Detter J.C."/>
            <person name="Glavina T."/>
            <person name="Hammon N."/>
            <person name="Israni S."/>
            <person name="Pitluck S."/>
            <person name="Chertkov O."/>
            <person name="Schmutz J."/>
            <person name="Larimer F."/>
            <person name="Land M."/>
            <person name="Kyrpides N."/>
            <person name="Ivanova N."/>
            <person name="Richardson P."/>
        </authorList>
    </citation>
    <scope>NUCLEOTIDE SEQUENCE [LARGE SCALE GENOMIC DNA]</scope>
    <source>
        <strain evidence="2">DSM 2380 / NBRC 103641 / GraBd1</strain>
    </source>
</reference>
<keyword evidence="2" id="KW-1185">Reference proteome</keyword>
<name>Q0C6V0_SYNC1</name>
<organism evidence="1 2">
    <name type="scientific">Syntrophotalea carbinolica (strain DSM 2380 / NBRC 103641 / GraBd1)</name>
    <name type="common">Pelobacter carbinolicus</name>
    <dbReference type="NCBI Taxonomy" id="338963"/>
    <lineage>
        <taxon>Bacteria</taxon>
        <taxon>Pseudomonadati</taxon>
        <taxon>Thermodesulfobacteriota</taxon>
        <taxon>Desulfuromonadia</taxon>
        <taxon>Desulfuromonadales</taxon>
        <taxon>Syntrophotaleaceae</taxon>
        <taxon>Syntrophotalea</taxon>
    </lineage>
</organism>
<dbReference type="EMBL" id="CP000142">
    <property type="protein sequence ID" value="ABI81837.1"/>
    <property type="molecule type" value="Genomic_DNA"/>
</dbReference>
<dbReference type="STRING" id="338963.Pcar_3217"/>
<dbReference type="KEGG" id="pca:Pcar_3217"/>
<sequence length="57" mass="6580">MTGVTTGFCAQNCGHLKRVWMRIELPTLKMDLSGYANLLEKQLGYIWRRLAFSLFVT</sequence>
<evidence type="ECO:0000313" key="2">
    <source>
        <dbReference type="Proteomes" id="UP000002534"/>
    </source>
</evidence>